<evidence type="ECO:0000313" key="3">
    <source>
        <dbReference type="EMBL" id="CAE0100108.1"/>
    </source>
</evidence>
<organism evidence="3">
    <name type="scientific">Haptolina ericina</name>
    <dbReference type="NCBI Taxonomy" id="156174"/>
    <lineage>
        <taxon>Eukaryota</taxon>
        <taxon>Haptista</taxon>
        <taxon>Haptophyta</taxon>
        <taxon>Prymnesiophyceae</taxon>
        <taxon>Prymnesiales</taxon>
        <taxon>Prymnesiaceae</taxon>
        <taxon>Haptolina</taxon>
    </lineage>
</organism>
<dbReference type="AlphaFoldDB" id="A0A7S3AES3"/>
<protein>
    <recommendedName>
        <fullName evidence="2">Peptidase C1A papain C-terminal domain-containing protein</fullName>
    </recommendedName>
</protein>
<dbReference type="Gene3D" id="3.90.70.10">
    <property type="entry name" value="Cysteine proteinases"/>
    <property type="match status" value="1"/>
</dbReference>
<name>A0A7S3AES3_9EUKA</name>
<dbReference type="EMBL" id="HBHX01003538">
    <property type="protein sequence ID" value="CAE0100108.1"/>
    <property type="molecule type" value="Transcribed_RNA"/>
</dbReference>
<dbReference type="InterPro" id="IPR013128">
    <property type="entry name" value="Peptidase_C1A"/>
</dbReference>
<feature type="domain" description="Peptidase C1A papain C-terminal" evidence="2">
    <location>
        <begin position="1"/>
        <end position="218"/>
    </location>
</feature>
<comment type="similarity">
    <text evidence="1">Belongs to the peptidase C1 family.</text>
</comment>
<dbReference type="InterPro" id="IPR039417">
    <property type="entry name" value="Peptidase_C1A_papain-like"/>
</dbReference>
<dbReference type="PANTHER" id="PTHR12411">
    <property type="entry name" value="CYSTEINE PROTEASE FAMILY C1-RELATED"/>
    <property type="match status" value="1"/>
</dbReference>
<dbReference type="InterPro" id="IPR025661">
    <property type="entry name" value="Pept_asp_AS"/>
</dbReference>
<sequence>MEGAFNLKNNGSIPTTCSSTCGPHSNPCCEFSEQEVVDCTLGGADTCDLGGEMHDGIMEIVSNHGGKMNTEAQYKYTSGNSGVSRGKCLAKDDSAVTTGITGYANVSGVGMAAAPYGNETALMYAIWKQPVVSVGIDASSNKFQLYSSGVYNVPTCKRRSDLLDHGVSLIGYGTSKAGVAYWIVKNSWNSMWGMEGYIWMSKDKANQCGIATDATYALI</sequence>
<reference evidence="3" key="1">
    <citation type="submission" date="2021-01" db="EMBL/GenBank/DDBJ databases">
        <authorList>
            <person name="Corre E."/>
            <person name="Pelletier E."/>
            <person name="Niang G."/>
            <person name="Scheremetjew M."/>
            <person name="Finn R."/>
            <person name="Kale V."/>
            <person name="Holt S."/>
            <person name="Cochrane G."/>
            <person name="Meng A."/>
            <person name="Brown T."/>
            <person name="Cohen L."/>
        </authorList>
    </citation>
    <scope>NUCLEOTIDE SEQUENCE</scope>
    <source>
        <strain evidence="3">CCMP281</strain>
    </source>
</reference>
<dbReference type="GO" id="GO:0006508">
    <property type="term" value="P:proteolysis"/>
    <property type="evidence" value="ECO:0007669"/>
    <property type="project" value="InterPro"/>
</dbReference>
<dbReference type="PROSITE" id="PS00640">
    <property type="entry name" value="THIOL_PROTEASE_ASN"/>
    <property type="match status" value="1"/>
</dbReference>
<evidence type="ECO:0000256" key="1">
    <source>
        <dbReference type="ARBA" id="ARBA00008455"/>
    </source>
</evidence>
<dbReference type="Pfam" id="PF00112">
    <property type="entry name" value="Peptidase_C1"/>
    <property type="match status" value="1"/>
</dbReference>
<proteinExistence type="inferred from homology"/>
<evidence type="ECO:0000259" key="2">
    <source>
        <dbReference type="SMART" id="SM00645"/>
    </source>
</evidence>
<dbReference type="SUPFAM" id="SSF54001">
    <property type="entry name" value="Cysteine proteinases"/>
    <property type="match status" value="1"/>
</dbReference>
<dbReference type="GO" id="GO:0008234">
    <property type="term" value="F:cysteine-type peptidase activity"/>
    <property type="evidence" value="ECO:0007669"/>
    <property type="project" value="InterPro"/>
</dbReference>
<dbReference type="SMART" id="SM00645">
    <property type="entry name" value="Pept_C1"/>
    <property type="match status" value="1"/>
</dbReference>
<accession>A0A7S3AES3</accession>
<dbReference type="InterPro" id="IPR038765">
    <property type="entry name" value="Papain-like_cys_pep_sf"/>
</dbReference>
<dbReference type="CDD" id="cd02248">
    <property type="entry name" value="Peptidase_C1A"/>
    <property type="match status" value="1"/>
</dbReference>
<dbReference type="InterPro" id="IPR000668">
    <property type="entry name" value="Peptidase_C1A_C"/>
</dbReference>
<gene>
    <name evidence="3" type="ORF">HERI1096_LOCUS1985</name>
</gene>